<sequence length="1177" mass="130867">MQLVPLRYGLVDNLALDPAKELLMAHHLSSRPLGVRLPRDGWLYVIDTVTGVLSEYRLLNGVLTDLLFQGTHVTEDERQSSAGQAHLIVSRHNPLYVSYAEVQWTAKKCHQVLDSPGEREHFMQAVHPAMSNCQTGGAHLLTPQMTEEWLAEVATEFVEYHQQHPAPNASLAEHAAYTERQRVLAQVPEHERQPYTWEEPKRFAHMFMGKLVTCVAHGYHYDTLYLVLDDTLGVLRDLANYQDQVAGWVTDWANGGAQKGYNERDYLLGCYIESLTWLAESDVQAFMDDIDDPAGRALLADLNHLPEPEREITAKALHAYINRGGLMTPSTDNTPTPADLQALRQAVQDDAFAADFFPGSGQEPVGLSAVEDVDRRYYTREHFRVAPAAFVDTHFQTLIALGKRRSSDLSNILHGARLGQRGVNDLIDRQAMDSEMHAHRTGLERWNSLLDHITADRVALVSSGAFHKAAWYFDAQHSLQTGHAFALEYACLKDICRSDDACTQLLAYAEREPQFSRPLYYTLPLSEQTSLWVQYAFLFASGMAVLNNLPEQIARLDTLERGRLPILDDLPDSTRNVAQAAQNAWTPALNRGLDTLLASFEGIAKGQAMPDLDQLLRSLPQALILRIVQAAKTEGATLRFASRAELDSLRETLSEVLEQRERLLTLKQARQQSNRVNGHHSAKSQALLQDIHSVRWQLDLGEARLAASISPITELPDEQARLYGSTPGRAGLTVIFAPEGRQQVARLMRTFKEGVSRAPASNVLGDGAALLLFVAQAVNLVQIFKETLTVTSEEQQWMPFMNSLAATSAVGFVAAQGVFDTALNAQVKFLKGNLRSNSSSNLQVMVGKLHLGLGFGTYFSGFIAAAISFNTYKNQWADAVRTGNKRAQNGALLLLTSSGGLAGSNAYGLYHTSLSGIDLLKSAKGAAREAAWVVSGVRLSRVFNHFNLAAGLFTLLELAGTWLHNRYNTTSHDQWLQSTKWGLEADKRKTLSLEGFQNHLKALLQAPFVQVKRAQAGSYLTSWFPTTHIGEVYLCLPGLSLADFEVPLGGRASHGLKIGAQRFTTVLEHSKRPHEHSEEISEQVSARLFRVHMDRPGLILSLSYPRHPERINGKLDEELLLELKLWSLDEQGQQVWHTHRIRFNPLKEGRYPAADYPAPALTLLPIDILALEVIPNV</sequence>
<dbReference type="InterPro" id="IPR046864">
    <property type="entry name" value="VasX_N"/>
</dbReference>
<dbReference type="Pfam" id="PF20249">
    <property type="entry name" value="VasX_N"/>
    <property type="match status" value="1"/>
</dbReference>
<feature type="domain" description="Toxin VasX N-terminal region" evidence="1">
    <location>
        <begin position="2"/>
        <end position="130"/>
    </location>
</feature>
<dbReference type="CDD" id="cd20708">
    <property type="entry name" value="MIX_IV"/>
    <property type="match status" value="1"/>
</dbReference>
<accession>A0ABS1ZN00</accession>
<protein>
    <recommendedName>
        <fullName evidence="1">Toxin VasX N-terminal region domain-containing protein</fullName>
    </recommendedName>
</protein>
<evidence type="ECO:0000313" key="2">
    <source>
        <dbReference type="EMBL" id="MBM1197864.1"/>
    </source>
</evidence>
<keyword evidence="3" id="KW-1185">Reference proteome</keyword>
<comment type="caution">
    <text evidence="2">The sequence shown here is derived from an EMBL/GenBank/DDBJ whole genome shotgun (WGS) entry which is preliminary data.</text>
</comment>
<proteinExistence type="predicted"/>
<dbReference type="Proteomes" id="UP000809529">
    <property type="component" value="Unassembled WGS sequence"/>
</dbReference>
<gene>
    <name evidence="2" type="ORF">GYN02_22110</name>
</gene>
<evidence type="ECO:0000313" key="3">
    <source>
        <dbReference type="Proteomes" id="UP000809529"/>
    </source>
</evidence>
<reference evidence="2 3" key="1">
    <citation type="submission" date="2020-01" db="EMBL/GenBank/DDBJ databases">
        <title>Comparative genomics of meat spoilage bacteria.</title>
        <authorList>
            <person name="Hilgarth M."/>
            <person name="Vogel R.F."/>
        </authorList>
    </citation>
    <scope>NUCLEOTIDE SEQUENCE [LARGE SCALE GENOMIC DNA]</scope>
    <source>
        <strain evidence="2 3">TMW2.2077</strain>
    </source>
</reference>
<name>A0ABS1ZN00_9PSED</name>
<evidence type="ECO:0000259" key="1">
    <source>
        <dbReference type="Pfam" id="PF20249"/>
    </source>
</evidence>
<organism evidence="2 3">
    <name type="scientific">Pseudomonas weihenstephanensis</name>
    <dbReference type="NCBI Taxonomy" id="1608994"/>
    <lineage>
        <taxon>Bacteria</taxon>
        <taxon>Pseudomonadati</taxon>
        <taxon>Pseudomonadota</taxon>
        <taxon>Gammaproteobacteria</taxon>
        <taxon>Pseudomonadales</taxon>
        <taxon>Pseudomonadaceae</taxon>
        <taxon>Pseudomonas</taxon>
    </lineage>
</organism>
<dbReference type="EMBL" id="JAAEBW010000019">
    <property type="protein sequence ID" value="MBM1197864.1"/>
    <property type="molecule type" value="Genomic_DNA"/>
</dbReference>